<dbReference type="EMBL" id="JAESDN010000002">
    <property type="protein sequence ID" value="KAG7054685.1"/>
    <property type="molecule type" value="Genomic_DNA"/>
</dbReference>
<feature type="compositionally biased region" description="Polar residues" evidence="1">
    <location>
        <begin position="1"/>
        <end position="23"/>
    </location>
</feature>
<protein>
    <submittedName>
        <fullName evidence="2">Uncharacterized protein</fullName>
    </submittedName>
</protein>
<reference evidence="2" key="1">
    <citation type="submission" date="2021-05" db="EMBL/GenBank/DDBJ databases">
        <title>Comparative genomics of three Colletotrichum scovillei strains and genetic complementation revealed genes involved fungal growth and virulence on chili pepper.</title>
        <authorList>
            <person name="Hsieh D.-K."/>
            <person name="Chuang S.-C."/>
            <person name="Chen C.-Y."/>
            <person name="Chao Y.-T."/>
            <person name="Lu M.-Y.J."/>
            <person name="Lee M.-H."/>
            <person name="Shih M.-C."/>
        </authorList>
    </citation>
    <scope>NUCLEOTIDE SEQUENCE</scope>
    <source>
        <strain evidence="2">Coll-153</strain>
    </source>
</reference>
<evidence type="ECO:0000313" key="2">
    <source>
        <dbReference type="EMBL" id="KAG7054685.1"/>
    </source>
</evidence>
<dbReference type="Proteomes" id="UP000699042">
    <property type="component" value="Unassembled WGS sequence"/>
</dbReference>
<organism evidence="2 3">
    <name type="scientific">Colletotrichum scovillei</name>
    <dbReference type="NCBI Taxonomy" id="1209932"/>
    <lineage>
        <taxon>Eukaryota</taxon>
        <taxon>Fungi</taxon>
        <taxon>Dikarya</taxon>
        <taxon>Ascomycota</taxon>
        <taxon>Pezizomycotina</taxon>
        <taxon>Sordariomycetes</taxon>
        <taxon>Hypocreomycetidae</taxon>
        <taxon>Glomerellales</taxon>
        <taxon>Glomerellaceae</taxon>
        <taxon>Colletotrichum</taxon>
        <taxon>Colletotrichum acutatum species complex</taxon>
    </lineage>
</organism>
<feature type="region of interest" description="Disordered" evidence="1">
    <location>
        <begin position="1"/>
        <end position="54"/>
    </location>
</feature>
<keyword evidence="3" id="KW-1185">Reference proteome</keyword>
<name>A0A9P7UL02_9PEZI</name>
<gene>
    <name evidence="2" type="ORF">JMJ77_007161</name>
</gene>
<evidence type="ECO:0000313" key="3">
    <source>
        <dbReference type="Proteomes" id="UP000699042"/>
    </source>
</evidence>
<sequence>MRDCATQQCNPNPQSRRNATLSLQPYDDVDTKNKSPRSSSPTVTGEGGRTYERH</sequence>
<comment type="caution">
    <text evidence="2">The sequence shown here is derived from an EMBL/GenBank/DDBJ whole genome shotgun (WGS) entry which is preliminary data.</text>
</comment>
<evidence type="ECO:0000256" key="1">
    <source>
        <dbReference type="SAM" id="MobiDB-lite"/>
    </source>
</evidence>
<dbReference type="AlphaFoldDB" id="A0A9P7UL02"/>
<accession>A0A9P7UL02</accession>
<proteinExistence type="predicted"/>